<accession>A0A7H4MBD7</accession>
<comment type="caution">
    <text evidence="1">The sequence shown here is derived from an EMBL/GenBank/DDBJ whole genome shotgun (WGS) entry which is preliminary data.</text>
</comment>
<dbReference type="AlphaFoldDB" id="A0A7H4MBD7"/>
<organism evidence="1 2">
    <name type="scientific">Klebsiella variicola</name>
    <dbReference type="NCBI Taxonomy" id="244366"/>
    <lineage>
        <taxon>Bacteria</taxon>
        <taxon>Pseudomonadati</taxon>
        <taxon>Pseudomonadota</taxon>
        <taxon>Gammaproteobacteria</taxon>
        <taxon>Enterobacterales</taxon>
        <taxon>Enterobacteriaceae</taxon>
        <taxon>Klebsiella/Raoultella group</taxon>
        <taxon>Klebsiella</taxon>
        <taxon>Klebsiella pneumoniae complex</taxon>
    </lineage>
</organism>
<dbReference type="GO" id="GO:0003993">
    <property type="term" value="F:acid phosphatase activity"/>
    <property type="evidence" value="ECO:0007669"/>
    <property type="project" value="UniProtKB-EC"/>
</dbReference>
<gene>
    <name evidence="1" type="primary">aphA_2</name>
    <name evidence="1" type="ORF">NCTC9177_01459</name>
</gene>
<dbReference type="EMBL" id="UGKR01000003">
    <property type="protein sequence ID" value="STS87637.1"/>
    <property type="molecule type" value="Genomic_DNA"/>
</dbReference>
<dbReference type="Proteomes" id="UP000254545">
    <property type="component" value="Unassembled WGS sequence"/>
</dbReference>
<sequence length="32" mass="3437">MGIRVLRAANSSYKPLPMAGALGEEVIVNSEY</sequence>
<evidence type="ECO:0000313" key="1">
    <source>
        <dbReference type="EMBL" id="STS87637.1"/>
    </source>
</evidence>
<reference evidence="1 2" key="1">
    <citation type="submission" date="2018-06" db="EMBL/GenBank/DDBJ databases">
        <authorList>
            <consortium name="Pathogen Informatics"/>
            <person name="Doyle S."/>
        </authorList>
    </citation>
    <scope>NUCLEOTIDE SEQUENCE [LARGE SCALE GENOMIC DNA]</scope>
    <source>
        <strain evidence="1 2">NCTC9177</strain>
    </source>
</reference>
<dbReference type="GO" id="GO:0016740">
    <property type="term" value="F:transferase activity"/>
    <property type="evidence" value="ECO:0007669"/>
    <property type="project" value="UniProtKB-KW"/>
</dbReference>
<evidence type="ECO:0000313" key="2">
    <source>
        <dbReference type="Proteomes" id="UP000254545"/>
    </source>
</evidence>
<dbReference type="EC" id="3.1.3.2" evidence="1"/>
<protein>
    <submittedName>
        <fullName evidence="1">Acid phosphatase/phosphotransferase</fullName>
        <ecNumber evidence="1">3.1.3.2</ecNumber>
    </submittedName>
</protein>
<dbReference type="Gene3D" id="3.40.50.1000">
    <property type="entry name" value="HAD superfamily/HAD-like"/>
    <property type="match status" value="1"/>
</dbReference>
<dbReference type="InterPro" id="IPR023214">
    <property type="entry name" value="HAD_sf"/>
</dbReference>
<name>A0A7H4MBD7_KLEVA</name>
<keyword evidence="1" id="KW-0378">Hydrolase</keyword>
<proteinExistence type="predicted"/>
<keyword evidence="1" id="KW-0808">Transferase</keyword>